<proteinExistence type="inferred from homology"/>
<dbReference type="Gene3D" id="3.40.720.10">
    <property type="entry name" value="Alkaline Phosphatase, subunit A"/>
    <property type="match status" value="1"/>
</dbReference>
<keyword evidence="3" id="KW-0479">Metal-binding</keyword>
<evidence type="ECO:0000256" key="1">
    <source>
        <dbReference type="ARBA" id="ARBA00001913"/>
    </source>
</evidence>
<evidence type="ECO:0000256" key="5">
    <source>
        <dbReference type="ARBA" id="ARBA00022801"/>
    </source>
</evidence>
<evidence type="ECO:0000256" key="6">
    <source>
        <dbReference type="ARBA" id="ARBA00022837"/>
    </source>
</evidence>
<dbReference type="AlphaFoldDB" id="J9H910"/>
<evidence type="ECO:0000256" key="2">
    <source>
        <dbReference type="ARBA" id="ARBA00008779"/>
    </source>
</evidence>
<dbReference type="CDD" id="cd16030">
    <property type="entry name" value="iduronate-2-sulfatase"/>
    <property type="match status" value="1"/>
</dbReference>
<dbReference type="GO" id="GO:0046872">
    <property type="term" value="F:metal ion binding"/>
    <property type="evidence" value="ECO:0007669"/>
    <property type="project" value="UniProtKB-KW"/>
</dbReference>
<dbReference type="EMBL" id="AMCI01000008">
    <property type="protein sequence ID" value="EJX10960.1"/>
    <property type="molecule type" value="Genomic_DNA"/>
</dbReference>
<reference evidence="8" key="1">
    <citation type="journal article" date="2012" name="PLoS ONE">
        <title>Gene sets for utilization of primary and secondary nutrition supplies in the distal gut of endangered iberian lynx.</title>
        <authorList>
            <person name="Alcaide M."/>
            <person name="Messina E."/>
            <person name="Richter M."/>
            <person name="Bargiela R."/>
            <person name="Peplies J."/>
            <person name="Huws S.A."/>
            <person name="Newbold C.J."/>
            <person name="Golyshin P.N."/>
            <person name="Simon M.A."/>
            <person name="Lopez G."/>
            <person name="Yakimov M.M."/>
            <person name="Ferrer M."/>
        </authorList>
    </citation>
    <scope>NUCLEOTIDE SEQUENCE</scope>
</reference>
<comment type="cofactor">
    <cofactor evidence="1">
        <name>Ca(2+)</name>
        <dbReference type="ChEBI" id="CHEBI:29108"/>
    </cofactor>
</comment>
<keyword evidence="4" id="KW-0732">Signal</keyword>
<name>J9H910_9ZZZZ</name>
<protein>
    <submittedName>
        <fullName evidence="8">Sulfatase family protein</fullName>
    </submittedName>
</protein>
<comment type="similarity">
    <text evidence="2">Belongs to the sulfatase family.</text>
</comment>
<dbReference type="PANTHER" id="PTHR45953">
    <property type="entry name" value="IDURONATE 2-SULFATASE"/>
    <property type="match status" value="1"/>
</dbReference>
<dbReference type="InterPro" id="IPR035874">
    <property type="entry name" value="IDS"/>
</dbReference>
<dbReference type="Pfam" id="PF00884">
    <property type="entry name" value="Sulfatase"/>
    <property type="match status" value="1"/>
</dbReference>
<keyword evidence="6" id="KW-0106">Calcium</keyword>
<dbReference type="SUPFAM" id="SSF53649">
    <property type="entry name" value="Alkaline phosphatase-like"/>
    <property type="match status" value="1"/>
</dbReference>
<organism evidence="8">
    <name type="scientific">gut metagenome</name>
    <dbReference type="NCBI Taxonomy" id="749906"/>
    <lineage>
        <taxon>unclassified sequences</taxon>
        <taxon>metagenomes</taxon>
        <taxon>organismal metagenomes</taxon>
    </lineage>
</organism>
<keyword evidence="5" id="KW-0378">Hydrolase</keyword>
<dbReference type="GO" id="GO:0004423">
    <property type="term" value="F:iduronate-2-sulfatase activity"/>
    <property type="evidence" value="ECO:0007669"/>
    <property type="project" value="InterPro"/>
</dbReference>
<evidence type="ECO:0000259" key="7">
    <source>
        <dbReference type="Pfam" id="PF00884"/>
    </source>
</evidence>
<comment type="caution">
    <text evidence="8">The sequence shown here is derived from an EMBL/GenBank/DDBJ whole genome shotgun (WGS) entry which is preliminary data.</text>
</comment>
<dbReference type="GO" id="GO:0005737">
    <property type="term" value="C:cytoplasm"/>
    <property type="evidence" value="ECO:0007669"/>
    <property type="project" value="TreeGrafter"/>
</dbReference>
<dbReference type="InterPro" id="IPR017850">
    <property type="entry name" value="Alkaline_phosphatase_core_sf"/>
</dbReference>
<evidence type="ECO:0000256" key="3">
    <source>
        <dbReference type="ARBA" id="ARBA00022723"/>
    </source>
</evidence>
<feature type="domain" description="Sulfatase N-terminal" evidence="7">
    <location>
        <begin position="20"/>
        <end position="368"/>
    </location>
</feature>
<evidence type="ECO:0000313" key="8">
    <source>
        <dbReference type="EMBL" id="EJX10960.1"/>
    </source>
</evidence>
<sequence length="470" mass="53919">MSLASLPLQAQNSDTPGPMNVLFLMADDLRPELGCYGVREIHTPHIDRLAASGIVFQNAYCNVPVSGASRASLLTGMYPHYPHRFVHYSAYASKDCPDAIPLSGWFTDHHYYTVSNGKVFHHLSDHADSWSEPPYRTFPDGYDVYWAEYNRWELWQNEASARTLHPQTRRGPFCEWAEVPDTAYDDGKLALKTIADLKRLKAQGKPFFLACGFWKPHLPFNAPKRYWDLYDRNTLPPAPNRFRPEGLPPQVQNSQEIYAYARTTTPEDIYFQQEAKHGYYACVSYLDAQIGKVLDALDELELADRTIVVLFGDHGWHLGEHNFLGKHNLMDRATHIPLIVRVPGMKQGKTTALVELVDLYPTLCELCGLPYPENQLDGTSFVPILKDLKQRTKEAVFIQWQGGNNAVDERYNYAEWKQGTEITHRMLFDHLEDPEENVNRASRTIDQPVILRLSQKVAEKMEYLNRQLHP</sequence>
<dbReference type="InterPro" id="IPR000917">
    <property type="entry name" value="Sulfatase_N"/>
</dbReference>
<evidence type="ECO:0000256" key="4">
    <source>
        <dbReference type="ARBA" id="ARBA00022729"/>
    </source>
</evidence>
<gene>
    <name evidence="8" type="ORF">EVA_00309</name>
</gene>
<accession>J9H910</accession>
<dbReference type="PANTHER" id="PTHR45953:SF1">
    <property type="entry name" value="IDURONATE 2-SULFATASE"/>
    <property type="match status" value="1"/>
</dbReference>